<evidence type="ECO:0000313" key="7">
    <source>
        <dbReference type="EMBL" id="WLS45882.1"/>
    </source>
</evidence>
<evidence type="ECO:0000259" key="6">
    <source>
        <dbReference type="Pfam" id="PF13515"/>
    </source>
</evidence>
<keyword evidence="2 5" id="KW-0812">Transmembrane</keyword>
<keyword evidence="4 5" id="KW-0472">Membrane</keyword>
<feature type="transmembrane region" description="Helical" evidence="5">
    <location>
        <begin position="169"/>
        <end position="189"/>
    </location>
</feature>
<dbReference type="Proteomes" id="UP001235874">
    <property type="component" value="Chromosome"/>
</dbReference>
<dbReference type="GO" id="GO:0016020">
    <property type="term" value="C:membrane"/>
    <property type="evidence" value="ECO:0007669"/>
    <property type="project" value="UniProtKB-SubCell"/>
</dbReference>
<keyword evidence="8" id="KW-1185">Reference proteome</keyword>
<evidence type="ECO:0000256" key="3">
    <source>
        <dbReference type="ARBA" id="ARBA00022989"/>
    </source>
</evidence>
<dbReference type="EMBL" id="CP130472">
    <property type="protein sequence ID" value="WLS45882.1"/>
    <property type="molecule type" value="Genomic_DNA"/>
</dbReference>
<comment type="subcellular location">
    <subcellularLocation>
        <location evidence="1">Membrane</location>
        <topology evidence="1">Multi-pass membrane protein</topology>
    </subcellularLocation>
</comment>
<dbReference type="InterPro" id="IPR049453">
    <property type="entry name" value="Memb_transporter_dom"/>
</dbReference>
<dbReference type="Pfam" id="PF13515">
    <property type="entry name" value="FUSC_2"/>
    <property type="match status" value="1"/>
</dbReference>
<sequence length="405" mass="43361">MPANQQPAAEPGPQPHVRDRAHRTLADLRERGQRTARARAWRLRLYGLLTVQAGIAASIAWFVAYHFLDDPSPIVAPTTAVGIVAASMGSRLRRTIELLAGVTLGLAVGDLLMPFFGIGPWQTGVVVILAITVAVLLKGGGSLITQAGGTAVLIATLEPPVHELSVPRFVDAAVGGLVGLAVGLLLVPIHPKRTLLRLAEPVVNSSATALHSLSAAVRIRNLDDAERSLGMLRSLTPQINALNEGLSAAEEVVRLAPLRWRERDSLAFHADSIRHLERSIHSARSLTRRLTTALKDEEPIPEEFPAAVDLLAASLVTLRWAIQAGTEPRETREQILKGVELVGQAQGGVSRITTGPHVHRLGYSGLIAVGEFRTAAHDLLISSGVETERAARMVRRAGGWGEEHA</sequence>
<name>A0AAJ6HTK5_9ACTN</name>
<protein>
    <submittedName>
        <fullName evidence="7">FUSC family protein</fullName>
    </submittedName>
</protein>
<evidence type="ECO:0000313" key="8">
    <source>
        <dbReference type="Proteomes" id="UP001235874"/>
    </source>
</evidence>
<keyword evidence="3 5" id="KW-1133">Transmembrane helix</keyword>
<evidence type="ECO:0000256" key="5">
    <source>
        <dbReference type="SAM" id="Phobius"/>
    </source>
</evidence>
<evidence type="ECO:0000256" key="2">
    <source>
        <dbReference type="ARBA" id="ARBA00022692"/>
    </source>
</evidence>
<feature type="transmembrane region" description="Helical" evidence="5">
    <location>
        <begin position="43"/>
        <end position="68"/>
    </location>
</feature>
<feature type="domain" description="Integral membrane bound transporter" evidence="6">
    <location>
        <begin position="59"/>
        <end position="182"/>
    </location>
</feature>
<dbReference type="RefSeq" id="WP_306272588.1">
    <property type="nucleotide sequence ID" value="NZ_CP130472.1"/>
</dbReference>
<evidence type="ECO:0000256" key="4">
    <source>
        <dbReference type="ARBA" id="ARBA00023136"/>
    </source>
</evidence>
<feature type="transmembrane region" description="Helical" evidence="5">
    <location>
        <begin position="124"/>
        <end position="157"/>
    </location>
</feature>
<feature type="transmembrane region" description="Helical" evidence="5">
    <location>
        <begin position="99"/>
        <end position="118"/>
    </location>
</feature>
<accession>A0AAJ6HTK5</accession>
<gene>
    <name evidence="7" type="ORF">Q3V37_00900</name>
</gene>
<proteinExistence type="predicted"/>
<dbReference type="KEGG" id="mprn:Q3V37_00900"/>
<evidence type="ECO:0000256" key="1">
    <source>
        <dbReference type="ARBA" id="ARBA00004141"/>
    </source>
</evidence>
<organism evidence="7 8">
    <name type="scientific">Micromonospora profundi</name>
    <dbReference type="NCBI Taxonomy" id="1420889"/>
    <lineage>
        <taxon>Bacteria</taxon>
        <taxon>Bacillati</taxon>
        <taxon>Actinomycetota</taxon>
        <taxon>Actinomycetes</taxon>
        <taxon>Micromonosporales</taxon>
        <taxon>Micromonosporaceae</taxon>
        <taxon>Micromonospora</taxon>
    </lineage>
</organism>
<dbReference type="AlphaFoldDB" id="A0AAJ6HTK5"/>
<reference evidence="7 8" key="1">
    <citation type="submission" date="2023-07" db="EMBL/GenBank/DDBJ databases">
        <title>Micromonospora profundi TRM 95458 converts glycerol to a new osmotic compound.</title>
        <authorList>
            <person name="Lu D."/>
        </authorList>
    </citation>
    <scope>NUCLEOTIDE SEQUENCE [LARGE SCALE GENOMIC DNA]</scope>
    <source>
        <strain evidence="7 8">TRM95458</strain>
    </source>
</reference>